<evidence type="ECO:0000256" key="1">
    <source>
        <dbReference type="SAM" id="Phobius"/>
    </source>
</evidence>
<evidence type="ECO:0000259" key="2">
    <source>
        <dbReference type="Pfam" id="PF16537"/>
    </source>
</evidence>
<keyword evidence="1" id="KW-1133">Transmembrane helix</keyword>
<sequence>MSYILDALKKSEQQRGNGKIPDVQTVHSSSLNYHSEKKTYWPYFLIAAILLNLIAIVYFILNKEPKSDINVENAVKIAEEKNTQDNISTFKVVPNSETNIPERTSKKSSTNNIQLTSAPVQEKPVSTKIKEQEISPPIKAAENDSSENILEYYDLSKSQRLQIPTITVSAHIYSSNPLQRSIVINNNFLEEGDYVLDDLILQEITMDGAIFEFNGTRFHYGVVSGWQ</sequence>
<dbReference type="InterPro" id="IPR032389">
    <property type="entry name" value="GspB_C"/>
</dbReference>
<dbReference type="EMBL" id="UOFE01000049">
    <property type="protein sequence ID" value="VAW55619.1"/>
    <property type="molecule type" value="Genomic_DNA"/>
</dbReference>
<proteinExistence type="predicted"/>
<gene>
    <name evidence="3" type="ORF">MNBD_GAMMA05-2184</name>
</gene>
<evidence type="ECO:0000313" key="3">
    <source>
        <dbReference type="EMBL" id="VAW55619.1"/>
    </source>
</evidence>
<feature type="transmembrane region" description="Helical" evidence="1">
    <location>
        <begin position="40"/>
        <end position="61"/>
    </location>
</feature>
<keyword evidence="1" id="KW-0472">Membrane</keyword>
<accession>A0A3B0X283</accession>
<dbReference type="AlphaFoldDB" id="A0A3B0X283"/>
<reference evidence="3" key="1">
    <citation type="submission" date="2018-06" db="EMBL/GenBank/DDBJ databases">
        <authorList>
            <person name="Zhirakovskaya E."/>
        </authorList>
    </citation>
    <scope>NUCLEOTIDE SEQUENCE</scope>
</reference>
<protein>
    <recommendedName>
        <fullName evidence="2">Type II secretion system protein GspB C-terminal domain-containing protein</fullName>
    </recommendedName>
</protein>
<organism evidence="3">
    <name type="scientific">hydrothermal vent metagenome</name>
    <dbReference type="NCBI Taxonomy" id="652676"/>
    <lineage>
        <taxon>unclassified sequences</taxon>
        <taxon>metagenomes</taxon>
        <taxon>ecological metagenomes</taxon>
    </lineage>
</organism>
<dbReference type="Pfam" id="PF16537">
    <property type="entry name" value="T2SSB"/>
    <property type="match status" value="1"/>
</dbReference>
<feature type="domain" description="Type II secretion system protein GspB C-terminal" evidence="2">
    <location>
        <begin position="163"/>
        <end position="219"/>
    </location>
</feature>
<keyword evidence="1" id="KW-0812">Transmembrane</keyword>
<dbReference type="GO" id="GO:0015627">
    <property type="term" value="C:type II protein secretion system complex"/>
    <property type="evidence" value="ECO:0007669"/>
    <property type="project" value="InterPro"/>
</dbReference>
<name>A0A3B0X283_9ZZZZ</name>